<dbReference type="Gene3D" id="3.40.640.10">
    <property type="entry name" value="Type I PLP-dependent aspartate aminotransferase-like (Major domain)"/>
    <property type="match status" value="1"/>
</dbReference>
<keyword evidence="5 9" id="KW-0808">Transferase</keyword>
<dbReference type="GO" id="GO:0030170">
    <property type="term" value="F:pyridoxal phosphate binding"/>
    <property type="evidence" value="ECO:0007669"/>
    <property type="project" value="UniProtKB-UniRule"/>
</dbReference>
<dbReference type="Pfam" id="PF00155">
    <property type="entry name" value="Aminotran_1_2"/>
    <property type="match status" value="1"/>
</dbReference>
<dbReference type="PROSITE" id="PS00599">
    <property type="entry name" value="AA_TRANSFER_CLASS_2"/>
    <property type="match status" value="1"/>
</dbReference>
<dbReference type="InterPro" id="IPR022834">
    <property type="entry name" value="AONS_Proteobacteria"/>
</dbReference>
<feature type="binding site" evidence="9">
    <location>
        <position position="210"/>
    </location>
    <ligand>
        <name>pyridoxal 5'-phosphate</name>
        <dbReference type="ChEBI" id="CHEBI:597326"/>
    </ligand>
</feature>
<evidence type="ECO:0000256" key="1">
    <source>
        <dbReference type="ARBA" id="ARBA00001933"/>
    </source>
</evidence>
<dbReference type="InterPro" id="IPR004723">
    <property type="entry name" value="AONS_Archaea/Proteobacteria"/>
</dbReference>
<evidence type="ECO:0000256" key="2">
    <source>
        <dbReference type="ARBA" id="ARBA00004746"/>
    </source>
</evidence>
<sequence>MPRPSLLARLAQSTHERAQSSLLRRLRTIEHAEGPWLESGGRRLLGFCGNDYLGLAQHPLVIAAFKRTADDEGVGSTAAHLICGHRAEHAALEEALADWTGRERAALFSTGYLANLGVMQALLRAGDMCVQDKLNHACLLDGAALAGAQLKRYPHNDVDGAARQLASRAEAGALLATDGIFSMDGDLAPLRELARLCEQEDATLMVDDAHGLGVLGDNGAGTLSMLDLGQRDVPVLMATLGKALGCHGAFVAGSANLVEGLLQSARTYVYTTAMPPAVAAAALAAVRIARAESWRREKLAALIRRFRDGAQQLGLPLMPSDTAIQPLLLGEATTAMAAAGALEAVGFLVGAIRPPTVPAGKARLRITLSAAHEEEHVDQLLEALSGLAPDEAGSPPL</sequence>
<feature type="binding site" evidence="9">
    <location>
        <position position="356"/>
    </location>
    <ligand>
        <name>substrate</name>
    </ligand>
</feature>
<comment type="pathway">
    <text evidence="2 9">Cofactor biosynthesis; biotin biosynthesis.</text>
</comment>
<protein>
    <recommendedName>
        <fullName evidence="9">8-amino-7-oxononanoate synthase</fullName>
        <shortName evidence="9">AONS</shortName>
        <ecNumber evidence="9">2.3.1.47</ecNumber>
    </recommendedName>
    <alternativeName>
        <fullName evidence="9">7-keto-8-amino-pelargonic acid synthase</fullName>
        <shortName evidence="9">7-KAP synthase</shortName>
        <shortName evidence="9">KAPA synthase</shortName>
    </alternativeName>
    <alternativeName>
        <fullName evidence="9">8-amino-7-ketopelargonate synthase</fullName>
    </alternativeName>
</protein>
<comment type="similarity">
    <text evidence="3 9">Belongs to the class-II pyridoxal-phosphate-dependent aminotransferase family. BioF subfamily.</text>
</comment>
<dbReference type="AlphaFoldDB" id="A0A1I2JAC1"/>
<evidence type="ECO:0000256" key="6">
    <source>
        <dbReference type="ARBA" id="ARBA00022756"/>
    </source>
</evidence>
<accession>A0A1I2JAC1</accession>
<evidence type="ECO:0000313" key="12">
    <source>
        <dbReference type="EMBL" id="SFF51745.1"/>
    </source>
</evidence>
<evidence type="ECO:0000256" key="4">
    <source>
        <dbReference type="ARBA" id="ARBA00011738"/>
    </source>
</evidence>
<feature type="modified residue" description="N6-(pyridoxal phosphate)lysine" evidence="9 10">
    <location>
        <position position="242"/>
    </location>
</feature>
<comment type="subunit">
    <text evidence="4 9">Homodimer.</text>
</comment>
<name>A0A1I2JAC1_9GAMM</name>
<dbReference type="InterPro" id="IPR050087">
    <property type="entry name" value="AON_synthase_class-II"/>
</dbReference>
<evidence type="ECO:0000256" key="3">
    <source>
        <dbReference type="ARBA" id="ARBA00010008"/>
    </source>
</evidence>
<dbReference type="Proteomes" id="UP000199477">
    <property type="component" value="Unassembled WGS sequence"/>
</dbReference>
<feature type="binding site" evidence="9">
    <location>
        <position position="136"/>
    </location>
    <ligand>
        <name>substrate</name>
    </ligand>
</feature>
<dbReference type="InterPro" id="IPR015421">
    <property type="entry name" value="PyrdxlP-dep_Trfase_major"/>
</dbReference>
<keyword evidence="7 9" id="KW-0663">Pyridoxal phosphate</keyword>
<dbReference type="InterPro" id="IPR001917">
    <property type="entry name" value="Aminotrans_II_pyridoxalP_BS"/>
</dbReference>
<dbReference type="NCBIfam" id="TIGR00858">
    <property type="entry name" value="bioF"/>
    <property type="match status" value="1"/>
</dbReference>
<dbReference type="EMBL" id="FONH01000023">
    <property type="protein sequence ID" value="SFF51745.1"/>
    <property type="molecule type" value="Genomic_DNA"/>
</dbReference>
<evidence type="ECO:0000256" key="10">
    <source>
        <dbReference type="PIRSR" id="PIRSR604723-51"/>
    </source>
</evidence>
<evidence type="ECO:0000259" key="11">
    <source>
        <dbReference type="Pfam" id="PF00155"/>
    </source>
</evidence>
<evidence type="ECO:0000256" key="7">
    <source>
        <dbReference type="ARBA" id="ARBA00022898"/>
    </source>
</evidence>
<reference evidence="13" key="1">
    <citation type="submission" date="2016-10" db="EMBL/GenBank/DDBJ databases">
        <authorList>
            <person name="Varghese N."/>
            <person name="Submissions S."/>
        </authorList>
    </citation>
    <scope>NUCLEOTIDE SEQUENCE [LARGE SCALE GENOMIC DNA]</scope>
    <source>
        <strain evidence="13">UNC178MFTsu3.1</strain>
    </source>
</reference>
<dbReference type="InterPro" id="IPR015424">
    <property type="entry name" value="PyrdxlP-dep_Trfase"/>
</dbReference>
<evidence type="ECO:0000256" key="9">
    <source>
        <dbReference type="HAMAP-Rule" id="MF_01693"/>
    </source>
</evidence>
<dbReference type="Gene3D" id="3.90.1150.10">
    <property type="entry name" value="Aspartate Aminotransferase, domain 1"/>
    <property type="match status" value="1"/>
</dbReference>
<dbReference type="GO" id="GO:0009102">
    <property type="term" value="P:biotin biosynthetic process"/>
    <property type="evidence" value="ECO:0007669"/>
    <property type="project" value="UniProtKB-UniRule"/>
</dbReference>
<feature type="domain" description="Aminotransferase class I/classII large" evidence="11">
    <location>
        <begin position="44"/>
        <end position="384"/>
    </location>
</feature>
<evidence type="ECO:0000313" key="13">
    <source>
        <dbReference type="Proteomes" id="UP000199477"/>
    </source>
</evidence>
<comment type="function">
    <text evidence="9">Catalyzes the decarboxylative condensation of pimeloyl-[acyl-carrier protein] and L-alanine to produce 8-amino-7-oxononanoate (AON), [acyl-carrier protein], and carbon dioxide.</text>
</comment>
<dbReference type="PANTHER" id="PTHR13693:SF100">
    <property type="entry name" value="8-AMINO-7-OXONONANOATE SYNTHASE"/>
    <property type="match status" value="1"/>
</dbReference>
<dbReference type="STRING" id="500610.SAMN02799615_03944"/>
<keyword evidence="6 9" id="KW-0093">Biotin biosynthesis</keyword>
<dbReference type="UniPathway" id="UPA00078"/>
<dbReference type="InterPro" id="IPR004839">
    <property type="entry name" value="Aminotransferase_I/II_large"/>
</dbReference>
<dbReference type="SUPFAM" id="SSF53383">
    <property type="entry name" value="PLP-dependent transferases"/>
    <property type="match status" value="1"/>
</dbReference>
<organism evidence="12 13">
    <name type="scientific">Dyella marensis</name>
    <dbReference type="NCBI Taxonomy" id="500610"/>
    <lineage>
        <taxon>Bacteria</taxon>
        <taxon>Pseudomonadati</taxon>
        <taxon>Pseudomonadota</taxon>
        <taxon>Gammaproteobacteria</taxon>
        <taxon>Lysobacterales</taxon>
        <taxon>Rhodanobacteraceae</taxon>
        <taxon>Dyella</taxon>
    </lineage>
</organism>
<dbReference type="EC" id="2.3.1.47" evidence="9"/>
<keyword evidence="13" id="KW-1185">Reference proteome</keyword>
<dbReference type="HAMAP" id="MF_01693">
    <property type="entry name" value="BioF_aminotrans_2"/>
    <property type="match status" value="1"/>
</dbReference>
<feature type="binding site" evidence="9">
    <location>
        <begin position="111"/>
        <end position="112"/>
    </location>
    <ligand>
        <name>pyridoxal 5'-phosphate</name>
        <dbReference type="ChEBI" id="CHEBI:597326"/>
    </ligand>
</feature>
<proteinExistence type="inferred from homology"/>
<dbReference type="RefSeq" id="WP_026633345.1">
    <property type="nucleotide sequence ID" value="NZ_FONH01000023.1"/>
</dbReference>
<feature type="binding site" evidence="9">
    <location>
        <position position="239"/>
    </location>
    <ligand>
        <name>pyridoxal 5'-phosphate</name>
        <dbReference type="ChEBI" id="CHEBI:597326"/>
    </ligand>
</feature>
<evidence type="ECO:0000256" key="8">
    <source>
        <dbReference type="ARBA" id="ARBA00047715"/>
    </source>
</evidence>
<dbReference type="PANTHER" id="PTHR13693">
    <property type="entry name" value="CLASS II AMINOTRANSFERASE/8-AMINO-7-OXONONANOATE SYNTHASE"/>
    <property type="match status" value="1"/>
</dbReference>
<comment type="cofactor">
    <cofactor evidence="1 9 10">
        <name>pyridoxal 5'-phosphate</name>
        <dbReference type="ChEBI" id="CHEBI:597326"/>
    </cofactor>
</comment>
<feature type="binding site" evidence="9">
    <location>
        <position position="182"/>
    </location>
    <ligand>
        <name>pyridoxal 5'-phosphate</name>
        <dbReference type="ChEBI" id="CHEBI:597326"/>
    </ligand>
</feature>
<feature type="binding site" evidence="9">
    <location>
        <position position="24"/>
    </location>
    <ligand>
        <name>substrate</name>
    </ligand>
</feature>
<evidence type="ECO:0000256" key="5">
    <source>
        <dbReference type="ARBA" id="ARBA00022679"/>
    </source>
</evidence>
<dbReference type="InterPro" id="IPR015422">
    <property type="entry name" value="PyrdxlP-dep_Trfase_small"/>
</dbReference>
<gene>
    <name evidence="9" type="primary">bioF</name>
    <name evidence="12" type="ORF">SAMN02799615_03944</name>
</gene>
<comment type="catalytic activity">
    <reaction evidence="8 9">
        <text>6-carboxyhexanoyl-[ACP] + L-alanine + H(+) = (8S)-8-amino-7-oxononanoate + holo-[ACP] + CO2</text>
        <dbReference type="Rhea" id="RHEA:42288"/>
        <dbReference type="Rhea" id="RHEA-COMP:9685"/>
        <dbReference type="Rhea" id="RHEA-COMP:9955"/>
        <dbReference type="ChEBI" id="CHEBI:15378"/>
        <dbReference type="ChEBI" id="CHEBI:16526"/>
        <dbReference type="ChEBI" id="CHEBI:57972"/>
        <dbReference type="ChEBI" id="CHEBI:64479"/>
        <dbReference type="ChEBI" id="CHEBI:78846"/>
        <dbReference type="ChEBI" id="CHEBI:149468"/>
        <dbReference type="EC" id="2.3.1.47"/>
    </reaction>
</comment>
<dbReference type="GO" id="GO:0008710">
    <property type="term" value="F:8-amino-7-oxononanoate synthase activity"/>
    <property type="evidence" value="ECO:0007669"/>
    <property type="project" value="UniProtKB-UniRule"/>
</dbReference>